<dbReference type="Gene3D" id="3.40.630.30">
    <property type="match status" value="1"/>
</dbReference>
<dbReference type="Pfam" id="PF00583">
    <property type="entry name" value="Acetyltransf_1"/>
    <property type="match status" value="1"/>
</dbReference>
<keyword evidence="3" id="KW-1185">Reference proteome</keyword>
<protein>
    <submittedName>
        <fullName evidence="2">GNAT family N-acetyltransferase</fullName>
    </submittedName>
</protein>
<evidence type="ECO:0000313" key="2">
    <source>
        <dbReference type="EMBL" id="MCK6258578.1"/>
    </source>
</evidence>
<dbReference type="GO" id="GO:0016747">
    <property type="term" value="F:acyltransferase activity, transferring groups other than amino-acyl groups"/>
    <property type="evidence" value="ECO:0007669"/>
    <property type="project" value="InterPro"/>
</dbReference>
<dbReference type="CDD" id="cd04301">
    <property type="entry name" value="NAT_SF"/>
    <property type="match status" value="1"/>
</dbReference>
<dbReference type="EMBL" id="JAIWJX010000002">
    <property type="protein sequence ID" value="MCK6258578.1"/>
    <property type="molecule type" value="Genomic_DNA"/>
</dbReference>
<dbReference type="PROSITE" id="PS51186">
    <property type="entry name" value="GNAT"/>
    <property type="match status" value="1"/>
</dbReference>
<gene>
    <name evidence="2" type="ORF">LCY76_18550</name>
</gene>
<reference evidence="2" key="1">
    <citation type="submission" date="2021-09" db="EMBL/GenBank/DDBJ databases">
        <title>Genome analysis of Fictibacillus sp. KIGAM418 isolated from marine sediment.</title>
        <authorList>
            <person name="Seo M.-J."/>
            <person name="Cho E.-S."/>
            <person name="Hwang C.Y."/>
        </authorList>
    </citation>
    <scope>NUCLEOTIDE SEQUENCE</scope>
    <source>
        <strain evidence="2">KIGAM418</strain>
    </source>
</reference>
<evidence type="ECO:0000313" key="3">
    <source>
        <dbReference type="Proteomes" id="UP001139011"/>
    </source>
</evidence>
<dbReference type="RefSeq" id="WP_248253845.1">
    <property type="nucleotide sequence ID" value="NZ_JAIWJX010000002.1"/>
</dbReference>
<dbReference type="AlphaFoldDB" id="A0A9X1XFD4"/>
<accession>A0A9X1XFD4</accession>
<dbReference type="Proteomes" id="UP001139011">
    <property type="component" value="Unassembled WGS sequence"/>
</dbReference>
<comment type="caution">
    <text evidence="2">The sequence shown here is derived from an EMBL/GenBank/DDBJ whole genome shotgun (WGS) entry which is preliminary data.</text>
</comment>
<dbReference type="InterPro" id="IPR016181">
    <property type="entry name" value="Acyl_CoA_acyltransferase"/>
</dbReference>
<evidence type="ECO:0000259" key="1">
    <source>
        <dbReference type="PROSITE" id="PS51186"/>
    </source>
</evidence>
<sequence length="146" mass="17128">MKDTYHFISESEAVHHEELHQLYEDIFGQDRKILFAELKGKKKLSILAVSRNGELAGFKMGYEQKNGRYYSWLGGIKAEYRKQGLASELMKRQHEWLKREGYHSVQTKTKNKWRSMLILNIKCGFDIIGTYTDSKGEPKIILEKKL</sequence>
<dbReference type="SUPFAM" id="SSF55729">
    <property type="entry name" value="Acyl-CoA N-acyltransferases (Nat)"/>
    <property type="match status" value="1"/>
</dbReference>
<name>A0A9X1XFD4_9BACL</name>
<proteinExistence type="predicted"/>
<dbReference type="InterPro" id="IPR000182">
    <property type="entry name" value="GNAT_dom"/>
</dbReference>
<feature type="domain" description="N-acetyltransferase" evidence="1">
    <location>
        <begin position="6"/>
        <end position="146"/>
    </location>
</feature>
<organism evidence="2 3">
    <name type="scientific">Fictibacillus marinisediminis</name>
    <dbReference type="NCBI Taxonomy" id="2878389"/>
    <lineage>
        <taxon>Bacteria</taxon>
        <taxon>Bacillati</taxon>
        <taxon>Bacillota</taxon>
        <taxon>Bacilli</taxon>
        <taxon>Bacillales</taxon>
        <taxon>Fictibacillaceae</taxon>
        <taxon>Fictibacillus</taxon>
    </lineage>
</organism>